<name>A0A0D8J2W6_9FIRM</name>
<dbReference type="AlphaFoldDB" id="A0A0D8J2W6"/>
<comment type="caution">
    <text evidence="2">The sequence shown here is derived from an EMBL/GenBank/DDBJ whole genome shotgun (WGS) entry which is preliminary data.</text>
</comment>
<feature type="transmembrane region" description="Helical" evidence="1">
    <location>
        <begin position="328"/>
        <end position="344"/>
    </location>
</feature>
<feature type="transmembrane region" description="Helical" evidence="1">
    <location>
        <begin position="12"/>
        <end position="31"/>
    </location>
</feature>
<gene>
    <name evidence="2" type="ORF">TQ39_08255</name>
</gene>
<feature type="transmembrane region" description="Helical" evidence="1">
    <location>
        <begin position="174"/>
        <end position="193"/>
    </location>
</feature>
<evidence type="ECO:0000256" key="1">
    <source>
        <dbReference type="SAM" id="Phobius"/>
    </source>
</evidence>
<keyword evidence="1" id="KW-0812">Transmembrane</keyword>
<reference evidence="2" key="1">
    <citation type="submission" date="2015-02" db="EMBL/GenBank/DDBJ databases">
        <title>A novel member of the family Ruminococcaceae isolated from human feces.</title>
        <authorList>
            <person name="Shkoporov A.N."/>
            <person name="Chaplin A.V."/>
            <person name="Motuzova O.V."/>
            <person name="Kafarskaia L.I."/>
            <person name="Khokhlova E.V."/>
            <person name="Efimov B.A."/>
        </authorList>
    </citation>
    <scope>NUCLEOTIDE SEQUENCE [LARGE SCALE GENOMIC DNA]</scope>
    <source>
        <strain evidence="2">585-1</strain>
    </source>
</reference>
<accession>A0A0D8J2W6</accession>
<feature type="transmembrane region" description="Helical" evidence="1">
    <location>
        <begin position="261"/>
        <end position="280"/>
    </location>
</feature>
<feature type="transmembrane region" description="Helical" evidence="1">
    <location>
        <begin position="369"/>
        <end position="389"/>
    </location>
</feature>
<dbReference type="Proteomes" id="UP000032483">
    <property type="component" value="Unassembled WGS sequence"/>
</dbReference>
<feature type="transmembrane region" description="Helical" evidence="1">
    <location>
        <begin position="117"/>
        <end position="137"/>
    </location>
</feature>
<protein>
    <submittedName>
        <fullName evidence="2">Membrane protein</fullName>
    </submittedName>
</protein>
<feature type="transmembrane region" description="Helical" evidence="1">
    <location>
        <begin position="205"/>
        <end position="225"/>
    </location>
</feature>
<dbReference type="Pfam" id="PF07556">
    <property type="entry name" value="DUF1538"/>
    <property type="match status" value="2"/>
</dbReference>
<dbReference type="InterPro" id="IPR011435">
    <property type="entry name" value="UmpAB"/>
</dbReference>
<dbReference type="PATRIC" id="fig|1550024.3.peg.1876"/>
<feature type="transmembrane region" description="Helical" evidence="1">
    <location>
        <begin position="456"/>
        <end position="478"/>
    </location>
</feature>
<feature type="transmembrane region" description="Helical" evidence="1">
    <location>
        <begin position="37"/>
        <end position="59"/>
    </location>
</feature>
<feature type="transmembrane region" description="Helical" evidence="1">
    <location>
        <begin position="395"/>
        <end position="413"/>
    </location>
</feature>
<dbReference type="GeneID" id="42856586"/>
<feature type="transmembrane region" description="Helical" evidence="1">
    <location>
        <begin position="80"/>
        <end position="97"/>
    </location>
</feature>
<keyword evidence="3" id="KW-1185">Reference proteome</keyword>
<feature type="transmembrane region" description="Helical" evidence="1">
    <location>
        <begin position="287"/>
        <end position="308"/>
    </location>
</feature>
<proteinExistence type="predicted"/>
<evidence type="ECO:0000313" key="3">
    <source>
        <dbReference type="Proteomes" id="UP000032483"/>
    </source>
</evidence>
<evidence type="ECO:0000313" key="2">
    <source>
        <dbReference type="EMBL" id="KJF40148.1"/>
    </source>
</evidence>
<feature type="transmembrane region" description="Helical" evidence="1">
    <location>
        <begin position="144"/>
        <end position="168"/>
    </location>
</feature>
<sequence length="511" mass="54350">MNKKLKLKIHESLSAVIPITLIVLALGMTVVPMELSTLMLFLAGAALLILGMGFFTLGADMAMMPIGEQVGTQLTRSKRLWLIVAACFVIGMIITVAEPDLQVLARQTPAVPDRVLIFTVAAGVGFFLVVSFLRILFGWNLSWLLIGFYIVVFALAAFVPDAFLAVAFDSGGVTTGPITVPFIMALGLGLTAVRGDKNAESDSFGLVALCSIGPILSVLILGMIYNPEGAGYTPLSIPDIASTRELWLEFGHALPDYAKEVLLALAPILAFFVVFQVFFLKLRRKALVKILVGMLYTLVGLTLFLTGVNVGFMPAGNYIGKQLAELPYNWVLVPLGMLIGYYIVKAEPAVLVLNKQVEEITGGAISQKVMMAGLSIGMSVSLGLSMVRVLTGVSLLWFLVPGYALALGLSFLVPKIFTAIAFDSGGVASGPMTATFLLPFAMGACEAVGGNILTDAFGIVAMVAMTPLITIQIIGLVYQFKTRRAPAAAEVHAVQDEEIIEFGVSAGEDAT</sequence>
<organism evidence="2 3">
    <name type="scientific">Ruthenibacterium lactatiformans</name>
    <dbReference type="NCBI Taxonomy" id="1550024"/>
    <lineage>
        <taxon>Bacteria</taxon>
        <taxon>Bacillati</taxon>
        <taxon>Bacillota</taxon>
        <taxon>Clostridia</taxon>
        <taxon>Eubacteriales</taxon>
        <taxon>Oscillospiraceae</taxon>
        <taxon>Ruthenibacterium</taxon>
    </lineage>
</organism>
<dbReference type="RefSeq" id="WP_050005182.1">
    <property type="nucleotide sequence ID" value="NZ_DAWBJP010000038.1"/>
</dbReference>
<keyword evidence="1" id="KW-1133">Transmembrane helix</keyword>
<dbReference type="EMBL" id="JXXK01000009">
    <property type="protein sequence ID" value="KJF40148.1"/>
    <property type="molecule type" value="Genomic_DNA"/>
</dbReference>
<keyword evidence="1" id="KW-0472">Membrane</keyword>
<feature type="transmembrane region" description="Helical" evidence="1">
    <location>
        <begin position="425"/>
        <end position="444"/>
    </location>
</feature>